<protein>
    <submittedName>
        <fullName evidence="1">Uncharacterized protein</fullName>
    </submittedName>
</protein>
<gene>
    <name evidence="1" type="ORF">MRB53_006447</name>
</gene>
<organism evidence="1 2">
    <name type="scientific">Persea americana</name>
    <name type="common">Avocado</name>
    <dbReference type="NCBI Taxonomy" id="3435"/>
    <lineage>
        <taxon>Eukaryota</taxon>
        <taxon>Viridiplantae</taxon>
        <taxon>Streptophyta</taxon>
        <taxon>Embryophyta</taxon>
        <taxon>Tracheophyta</taxon>
        <taxon>Spermatophyta</taxon>
        <taxon>Magnoliopsida</taxon>
        <taxon>Magnoliidae</taxon>
        <taxon>Laurales</taxon>
        <taxon>Lauraceae</taxon>
        <taxon>Persea</taxon>
    </lineage>
</organism>
<sequence length="77" mass="8601">MLLHIPDRREQHQRARYHLLCSHRCQLLQGRLHHLHKGAHASGQHPLALVGQRGVADQEAEICCSPTLPPCQISSAS</sequence>
<dbReference type="Proteomes" id="UP001234297">
    <property type="component" value="Chromosome 2"/>
</dbReference>
<dbReference type="EMBL" id="CM056810">
    <property type="protein sequence ID" value="KAJ8644699.1"/>
    <property type="molecule type" value="Genomic_DNA"/>
</dbReference>
<comment type="caution">
    <text evidence="1">The sequence shown here is derived from an EMBL/GenBank/DDBJ whole genome shotgun (WGS) entry which is preliminary data.</text>
</comment>
<evidence type="ECO:0000313" key="2">
    <source>
        <dbReference type="Proteomes" id="UP001234297"/>
    </source>
</evidence>
<accession>A0ACC2MH72</accession>
<evidence type="ECO:0000313" key="1">
    <source>
        <dbReference type="EMBL" id="KAJ8644699.1"/>
    </source>
</evidence>
<reference evidence="1 2" key="1">
    <citation type="journal article" date="2022" name="Hortic Res">
        <title>A haplotype resolved chromosomal level avocado genome allows analysis of novel avocado genes.</title>
        <authorList>
            <person name="Nath O."/>
            <person name="Fletcher S.J."/>
            <person name="Hayward A."/>
            <person name="Shaw L.M."/>
            <person name="Masouleh A.K."/>
            <person name="Furtado A."/>
            <person name="Henry R.J."/>
            <person name="Mitter N."/>
        </authorList>
    </citation>
    <scope>NUCLEOTIDE SEQUENCE [LARGE SCALE GENOMIC DNA]</scope>
    <source>
        <strain evidence="2">cv. Hass</strain>
    </source>
</reference>
<name>A0ACC2MH72_PERAE</name>
<proteinExistence type="predicted"/>
<keyword evidence="2" id="KW-1185">Reference proteome</keyword>